<keyword evidence="4 5" id="KW-0274">FAD</keyword>
<evidence type="ECO:0000256" key="5">
    <source>
        <dbReference type="PIRSR" id="PIRSR000137-2"/>
    </source>
</evidence>
<evidence type="ECO:0000256" key="2">
    <source>
        <dbReference type="ARBA" id="ARBA00010790"/>
    </source>
</evidence>
<protein>
    <submittedName>
        <fullName evidence="9">Choline dehydrogenase</fullName>
        <ecNumber evidence="9">1.1.99.1</ecNumber>
    </submittedName>
</protein>
<evidence type="ECO:0000259" key="7">
    <source>
        <dbReference type="PROSITE" id="PS00623"/>
    </source>
</evidence>
<dbReference type="SUPFAM" id="SSF51905">
    <property type="entry name" value="FAD/NAD(P)-binding domain"/>
    <property type="match status" value="1"/>
</dbReference>
<reference evidence="9 10" key="1">
    <citation type="submission" date="2020-08" db="EMBL/GenBank/DDBJ databases">
        <title>Genomic Encyclopedia of Type Strains, Phase IV (KMG-IV): sequencing the most valuable type-strain genomes for metagenomic binning, comparative biology and taxonomic classification.</title>
        <authorList>
            <person name="Goeker M."/>
        </authorList>
    </citation>
    <scope>NUCLEOTIDE SEQUENCE [LARGE SCALE GENOMIC DNA]</scope>
    <source>
        <strain evidence="9 10">DSM 27244</strain>
    </source>
</reference>
<dbReference type="PIRSF" id="PIRSF000137">
    <property type="entry name" value="Alcohol_oxidase"/>
    <property type="match status" value="1"/>
</dbReference>
<dbReference type="InterPro" id="IPR012132">
    <property type="entry name" value="GMC_OxRdtase"/>
</dbReference>
<dbReference type="EMBL" id="JACIJJ010000002">
    <property type="protein sequence ID" value="MBB5698574.1"/>
    <property type="molecule type" value="Genomic_DNA"/>
</dbReference>
<dbReference type="GO" id="GO:0008812">
    <property type="term" value="F:choline dehydrogenase activity"/>
    <property type="evidence" value="ECO:0007669"/>
    <property type="project" value="UniProtKB-EC"/>
</dbReference>
<name>A0A7W9AQ61_9SPHN</name>
<feature type="domain" description="Glucose-methanol-choline oxidoreductase N-terminal" evidence="7">
    <location>
        <begin position="80"/>
        <end position="103"/>
    </location>
</feature>
<dbReference type="PROSITE" id="PS00624">
    <property type="entry name" value="GMC_OXRED_2"/>
    <property type="match status" value="1"/>
</dbReference>
<evidence type="ECO:0000256" key="4">
    <source>
        <dbReference type="ARBA" id="ARBA00022827"/>
    </source>
</evidence>
<dbReference type="Gene3D" id="3.50.50.60">
    <property type="entry name" value="FAD/NAD(P)-binding domain"/>
    <property type="match status" value="1"/>
</dbReference>
<gene>
    <name evidence="9" type="ORF">FHR19_001919</name>
</gene>
<dbReference type="InterPro" id="IPR007867">
    <property type="entry name" value="GMC_OxRtase_C"/>
</dbReference>
<dbReference type="Pfam" id="PF00732">
    <property type="entry name" value="GMC_oxred_N"/>
    <property type="match status" value="1"/>
</dbReference>
<keyword evidence="3 6" id="KW-0285">Flavoprotein</keyword>
<dbReference type="InterPro" id="IPR000172">
    <property type="entry name" value="GMC_OxRdtase_N"/>
</dbReference>
<evidence type="ECO:0000259" key="8">
    <source>
        <dbReference type="PROSITE" id="PS00624"/>
    </source>
</evidence>
<feature type="binding site" evidence="5">
    <location>
        <position position="217"/>
    </location>
    <ligand>
        <name>FAD</name>
        <dbReference type="ChEBI" id="CHEBI:57692"/>
    </ligand>
</feature>
<keyword evidence="10" id="KW-1185">Reference proteome</keyword>
<evidence type="ECO:0000256" key="3">
    <source>
        <dbReference type="ARBA" id="ARBA00022630"/>
    </source>
</evidence>
<dbReference type="Proteomes" id="UP000557739">
    <property type="component" value="Unassembled WGS sequence"/>
</dbReference>
<dbReference type="Pfam" id="PF05199">
    <property type="entry name" value="GMC_oxred_C"/>
    <property type="match status" value="1"/>
</dbReference>
<evidence type="ECO:0000256" key="6">
    <source>
        <dbReference type="RuleBase" id="RU003968"/>
    </source>
</evidence>
<evidence type="ECO:0000256" key="1">
    <source>
        <dbReference type="ARBA" id="ARBA00001974"/>
    </source>
</evidence>
<dbReference type="RefSeq" id="WP_221228450.1">
    <property type="nucleotide sequence ID" value="NZ_JACIJJ010000002.1"/>
</dbReference>
<feature type="binding site" evidence="5">
    <location>
        <position position="82"/>
    </location>
    <ligand>
        <name>FAD</name>
        <dbReference type="ChEBI" id="CHEBI:57692"/>
    </ligand>
</feature>
<comment type="caution">
    <text evidence="9">The sequence shown here is derived from an EMBL/GenBank/DDBJ whole genome shotgun (WGS) entry which is preliminary data.</text>
</comment>
<dbReference type="SUPFAM" id="SSF54373">
    <property type="entry name" value="FAD-linked reductases, C-terminal domain"/>
    <property type="match status" value="1"/>
</dbReference>
<sequence length="526" mass="56332">MSYDYIVVGAGSAGCVVAARLSEDPTVRVLLLEAGPPDTNPWIHVPLGYGKLFDHPVLNWRYKTEPEPHMHDRRISQPRGRVLGGSSSINGLVYVRGQREDFDAWAAVGNAGWGYDDLLPYFRRAEDQQRGADEWHGAGGPLAVSDATGPHPLCDAFIAAAAQAGHPVNPDFNGATQEGAGYFQTTSRRGRRCSAAVAYLRPARGRRNLEIATDAHVRRILFEGRRAVGVEWIGDGTTRRSQATREVILSAGAIGSPQLLQLSGVGDAAHLAALNIAPVHHNPEVGANLQDHLQVRTVFRSSRANTFNDDMRSPLRMAKVGLDYALRRKGPLTVSAGYAGGFFRLARAGDGRPDVQVHFITFSTDRMGDRLHPFSAFTASVCPLRPDSRGHVRITSPDAATAPEILVNFLSTPKDCADIVASLELVRQIMAQPAIAPFIAGELLPGVGVADAVQLLDYARETGGSIYHPSCTAAMGRVVDASLRVSGVEGLRVIDASIMPAVVSGNTNAAVIAIAEKGAELIRRSA</sequence>
<comment type="similarity">
    <text evidence="2 6">Belongs to the GMC oxidoreductase family.</text>
</comment>
<dbReference type="PROSITE" id="PS00623">
    <property type="entry name" value="GMC_OXRED_1"/>
    <property type="match status" value="1"/>
</dbReference>
<dbReference type="GO" id="GO:0050660">
    <property type="term" value="F:flavin adenine dinucleotide binding"/>
    <property type="evidence" value="ECO:0007669"/>
    <property type="project" value="InterPro"/>
</dbReference>
<comment type="cofactor">
    <cofactor evidence="1 5">
        <name>FAD</name>
        <dbReference type="ChEBI" id="CHEBI:57692"/>
    </cofactor>
</comment>
<dbReference type="EC" id="1.1.99.1" evidence="9"/>
<proteinExistence type="inferred from homology"/>
<feature type="domain" description="Glucose-methanol-choline oxidoreductase N-terminal" evidence="8">
    <location>
        <begin position="252"/>
        <end position="266"/>
    </location>
</feature>
<organism evidence="9 10">
    <name type="scientific">Sphingomonas yantingensis</name>
    <dbReference type="NCBI Taxonomy" id="1241761"/>
    <lineage>
        <taxon>Bacteria</taxon>
        <taxon>Pseudomonadati</taxon>
        <taxon>Pseudomonadota</taxon>
        <taxon>Alphaproteobacteria</taxon>
        <taxon>Sphingomonadales</taxon>
        <taxon>Sphingomonadaceae</taxon>
        <taxon>Sphingomonas</taxon>
    </lineage>
</organism>
<dbReference type="AlphaFoldDB" id="A0A7W9AQ61"/>
<dbReference type="InterPro" id="IPR036188">
    <property type="entry name" value="FAD/NAD-bd_sf"/>
</dbReference>
<keyword evidence="9" id="KW-0560">Oxidoreductase</keyword>
<feature type="binding site" evidence="5">
    <location>
        <begin position="90"/>
        <end position="93"/>
    </location>
    <ligand>
        <name>FAD</name>
        <dbReference type="ChEBI" id="CHEBI:57692"/>
    </ligand>
</feature>
<dbReference type="PANTHER" id="PTHR11552">
    <property type="entry name" value="GLUCOSE-METHANOL-CHOLINE GMC OXIDOREDUCTASE"/>
    <property type="match status" value="1"/>
</dbReference>
<dbReference type="PANTHER" id="PTHR11552:SF147">
    <property type="entry name" value="CHOLINE DEHYDROGENASE, MITOCHONDRIAL"/>
    <property type="match status" value="1"/>
</dbReference>
<evidence type="ECO:0000313" key="10">
    <source>
        <dbReference type="Proteomes" id="UP000557739"/>
    </source>
</evidence>
<dbReference type="Gene3D" id="3.30.560.10">
    <property type="entry name" value="Glucose Oxidase, domain 3"/>
    <property type="match status" value="1"/>
</dbReference>
<accession>A0A7W9AQ61</accession>
<evidence type="ECO:0000313" key="9">
    <source>
        <dbReference type="EMBL" id="MBB5698574.1"/>
    </source>
</evidence>